<dbReference type="PANTHER" id="PTHR22753:SF47">
    <property type="entry name" value="SERINE AMINOPEPTIDASE S33 DOMAIN-CONTAINING PROTEIN"/>
    <property type="match status" value="1"/>
</dbReference>
<dbReference type="InterPro" id="IPR022742">
    <property type="entry name" value="Hydrolase_4"/>
</dbReference>
<evidence type="ECO:0000259" key="4">
    <source>
        <dbReference type="Pfam" id="PF12146"/>
    </source>
</evidence>
<dbReference type="InterPro" id="IPR007130">
    <property type="entry name" value="DAGAT"/>
</dbReference>
<dbReference type="CDD" id="cd07987">
    <property type="entry name" value="LPLAT_MGAT-like"/>
    <property type="match status" value="1"/>
</dbReference>
<keyword evidence="6" id="KW-1185">Reference proteome</keyword>
<keyword evidence="2" id="KW-0808">Transferase</keyword>
<keyword evidence="3" id="KW-0012">Acyltransferase</keyword>
<evidence type="ECO:0000256" key="2">
    <source>
        <dbReference type="ARBA" id="ARBA00022679"/>
    </source>
</evidence>
<protein>
    <recommendedName>
        <fullName evidence="4">Serine aminopeptidase S33 domain-containing protein</fullName>
    </recommendedName>
</protein>
<dbReference type="PANTHER" id="PTHR22753">
    <property type="entry name" value="TRANSMEMBRANE PROTEIN 68"/>
    <property type="match status" value="1"/>
</dbReference>
<dbReference type="Proteomes" id="UP000324705">
    <property type="component" value="Chromosome 2B"/>
</dbReference>
<name>A0A9R1Q0G3_TRITD</name>
<proteinExistence type="inferred from homology"/>
<dbReference type="OMA" id="GNNWALR"/>
<dbReference type="EMBL" id="LT934114">
    <property type="protein sequence ID" value="VAH52476.1"/>
    <property type="molecule type" value="Genomic_DNA"/>
</dbReference>
<sequence>MKFNLLAMPIAPHIILRPFCISPVGRRLGRHARFGFRASSAEAVNWEKKQEISNTRDKKAAEDTGLKALYDDGFGSVTMKDYLEAVRNMPKDDGGPPRWFCPVECGRPVVANPPLLLFLPGTDGIGMELILHHKSLAMVFEVRSLHIPVHDRTPFEGLLQIVEECIKYEKALSPNKPIFVIGDSLGGCLALPVAARSPNSDLVLVLVNPAMSCAKTTVQAKLPLLELMPSNLSIIHPHLLRCLIGTDGIGMELILHHKSLAMVFEVRSLHIPVHDRTPFEGLLQIVEECIKYEKALSPNKPIFVIGDSLGGCLALPVAARSPNSDLVLVLVNPAMSCAKTTVQAKLPLLELMPSNLSIIHPHLLRCLIGEPLKMAMVSIQNDPSLQGALPMFSQTLSSMLTLTSEIGHIIEMDTVVWRLKLLKSGAAYANSRLHAVQAEVLLLASGNENLPPSGEADRLFKTLKNCKVRYFRNRGHTLLMEQDFNLLTVIKGVNMYRQGKKRDIVTDFLPPTFAEFKKSTEDFKQLNELLSPVMLSTLETGKIVRGLTGIPDKGPILFVGHHQLLGIEVPSLFQGFLKEKKITIRALSNPVFFVGNNWALRQELSLFDVVSVYGGVPVSPINMYKLLEKNESVLLYPGGAREVLHRKGEGYRCFWSDKQEFIRMAARFGVTIIPFGCVGEDDILEIAIDYNDQKNIPYLRDWIKSFNADLPSVRDTVIGEDGNQVLHLPVVLPKIPGRLYFLFGKPIETKGMDNLLMDKKLANDLYLHTKSEVGNLVSYLKRKREEDPYRSIMRRTLYRAILGASAQVPTFKP</sequence>
<dbReference type="AlphaFoldDB" id="A0A9R1Q0G3"/>
<dbReference type="Gene3D" id="3.40.50.1820">
    <property type="entry name" value="alpha/beta hydrolase"/>
    <property type="match status" value="2"/>
</dbReference>
<dbReference type="InterPro" id="IPR029058">
    <property type="entry name" value="AB_hydrolase_fold"/>
</dbReference>
<dbReference type="GO" id="GO:0016020">
    <property type="term" value="C:membrane"/>
    <property type="evidence" value="ECO:0007669"/>
    <property type="project" value="TreeGrafter"/>
</dbReference>
<comment type="similarity">
    <text evidence="1">Belongs to the diacylglycerol acyltransferase family.</text>
</comment>
<dbReference type="SUPFAM" id="SSF53474">
    <property type="entry name" value="alpha/beta-Hydrolases"/>
    <property type="match status" value="2"/>
</dbReference>
<evidence type="ECO:0000313" key="5">
    <source>
        <dbReference type="EMBL" id="VAH52476.1"/>
    </source>
</evidence>
<evidence type="ECO:0000256" key="3">
    <source>
        <dbReference type="ARBA" id="ARBA00023315"/>
    </source>
</evidence>
<dbReference type="Pfam" id="PF12146">
    <property type="entry name" value="Hydrolase_4"/>
    <property type="match status" value="1"/>
</dbReference>
<feature type="domain" description="Serine aminopeptidase S33" evidence="4">
    <location>
        <begin position="287"/>
        <end position="483"/>
    </location>
</feature>
<dbReference type="GO" id="GO:0019432">
    <property type="term" value="P:triglyceride biosynthetic process"/>
    <property type="evidence" value="ECO:0007669"/>
    <property type="project" value="UniProtKB-ARBA"/>
</dbReference>
<evidence type="ECO:0000256" key="1">
    <source>
        <dbReference type="ARBA" id="ARBA00005420"/>
    </source>
</evidence>
<evidence type="ECO:0000313" key="6">
    <source>
        <dbReference type="Proteomes" id="UP000324705"/>
    </source>
</evidence>
<accession>A0A9R1Q0G3</accession>
<dbReference type="Pfam" id="PF03982">
    <property type="entry name" value="DAGAT"/>
    <property type="match status" value="1"/>
</dbReference>
<dbReference type="Gramene" id="TRITD2Bv1G229680.2">
    <property type="protein sequence ID" value="TRITD2Bv1G229680.2"/>
    <property type="gene ID" value="TRITD2Bv1G229680"/>
</dbReference>
<organism evidence="5 6">
    <name type="scientific">Triticum turgidum subsp. durum</name>
    <name type="common">Durum wheat</name>
    <name type="synonym">Triticum durum</name>
    <dbReference type="NCBI Taxonomy" id="4567"/>
    <lineage>
        <taxon>Eukaryota</taxon>
        <taxon>Viridiplantae</taxon>
        <taxon>Streptophyta</taxon>
        <taxon>Embryophyta</taxon>
        <taxon>Tracheophyta</taxon>
        <taxon>Spermatophyta</taxon>
        <taxon>Magnoliopsida</taxon>
        <taxon>Liliopsida</taxon>
        <taxon>Poales</taxon>
        <taxon>Poaceae</taxon>
        <taxon>BOP clade</taxon>
        <taxon>Pooideae</taxon>
        <taxon>Triticodae</taxon>
        <taxon>Triticeae</taxon>
        <taxon>Triticinae</taxon>
        <taxon>Triticum</taxon>
    </lineage>
</organism>
<dbReference type="GO" id="GO:0004144">
    <property type="term" value="F:diacylglycerol O-acyltransferase activity"/>
    <property type="evidence" value="ECO:0007669"/>
    <property type="project" value="UniProtKB-ARBA"/>
</dbReference>
<gene>
    <name evidence="5" type="ORF">TRITD_2Bv1G229680</name>
</gene>
<reference evidence="5 6" key="1">
    <citation type="submission" date="2017-09" db="EMBL/GenBank/DDBJ databases">
        <authorList>
            <consortium name="International Durum Wheat Genome Sequencing Consortium (IDWGSC)"/>
            <person name="Milanesi L."/>
        </authorList>
    </citation>
    <scope>NUCLEOTIDE SEQUENCE [LARGE SCALE GENOMIC DNA]</scope>
    <source>
        <strain evidence="6">cv. Svevo</strain>
    </source>
</reference>